<comment type="caution">
    <text evidence="3">The sequence shown here is derived from an EMBL/GenBank/DDBJ whole genome shotgun (WGS) entry which is preliminary data.</text>
</comment>
<dbReference type="PROSITE" id="PS00018">
    <property type="entry name" value="EF_HAND_1"/>
    <property type="match status" value="2"/>
</dbReference>
<organism evidence="3 4">
    <name type="scientific">Tritrichomonas musculus</name>
    <dbReference type="NCBI Taxonomy" id="1915356"/>
    <lineage>
        <taxon>Eukaryota</taxon>
        <taxon>Metamonada</taxon>
        <taxon>Parabasalia</taxon>
        <taxon>Tritrichomonadida</taxon>
        <taxon>Tritrichomonadidae</taxon>
        <taxon>Tritrichomonas</taxon>
    </lineage>
</organism>
<dbReference type="InterPro" id="IPR011992">
    <property type="entry name" value="EF-hand-dom_pair"/>
</dbReference>
<dbReference type="Proteomes" id="UP001470230">
    <property type="component" value="Unassembled WGS sequence"/>
</dbReference>
<feature type="domain" description="EF-hand" evidence="2">
    <location>
        <begin position="11"/>
        <end position="46"/>
    </location>
</feature>
<dbReference type="SUPFAM" id="SSF47473">
    <property type="entry name" value="EF-hand"/>
    <property type="match status" value="1"/>
</dbReference>
<dbReference type="Gene3D" id="1.10.238.10">
    <property type="entry name" value="EF-hand"/>
    <property type="match status" value="1"/>
</dbReference>
<dbReference type="PROSITE" id="PS50222">
    <property type="entry name" value="EF_HAND_2"/>
    <property type="match status" value="2"/>
</dbReference>
<dbReference type="InterPro" id="IPR018247">
    <property type="entry name" value="EF_Hand_1_Ca_BS"/>
</dbReference>
<protein>
    <recommendedName>
        <fullName evidence="2">EF-hand domain-containing protein</fullName>
    </recommendedName>
</protein>
<dbReference type="InterPro" id="IPR002048">
    <property type="entry name" value="EF_hand_dom"/>
</dbReference>
<proteinExistence type="predicted"/>
<name>A0ABR2L0F9_9EUKA</name>
<accession>A0ABR2L0F9</accession>
<gene>
    <name evidence="3" type="ORF">M9Y10_014770</name>
</gene>
<dbReference type="EMBL" id="JAPFFF010000002">
    <property type="protein sequence ID" value="KAK8896845.1"/>
    <property type="molecule type" value="Genomic_DNA"/>
</dbReference>
<keyword evidence="4" id="KW-1185">Reference proteome</keyword>
<sequence>MSSYRVYTCNKGEEEVMAIYANLDQNENGLLDENELKVLCRMLEMPEQYSLLCILLVGRGKSEINFNQFKKFLEILGLYRINKTEFYNMVFESLDQDDSGTLDLDEVLLFLRLLGLNLTPGQVVSIISQHGINPDIHLNKQEFSYLVDGIESGLKS</sequence>
<feature type="domain" description="EF-hand" evidence="2">
    <location>
        <begin position="82"/>
        <end position="117"/>
    </location>
</feature>
<evidence type="ECO:0000256" key="1">
    <source>
        <dbReference type="ARBA" id="ARBA00022837"/>
    </source>
</evidence>
<evidence type="ECO:0000259" key="2">
    <source>
        <dbReference type="PROSITE" id="PS50222"/>
    </source>
</evidence>
<evidence type="ECO:0000313" key="4">
    <source>
        <dbReference type="Proteomes" id="UP001470230"/>
    </source>
</evidence>
<evidence type="ECO:0000313" key="3">
    <source>
        <dbReference type="EMBL" id="KAK8896845.1"/>
    </source>
</evidence>
<reference evidence="3 4" key="1">
    <citation type="submission" date="2024-04" db="EMBL/GenBank/DDBJ databases">
        <title>Tritrichomonas musculus Genome.</title>
        <authorList>
            <person name="Alves-Ferreira E."/>
            <person name="Grigg M."/>
            <person name="Lorenzi H."/>
            <person name="Galac M."/>
        </authorList>
    </citation>
    <scope>NUCLEOTIDE SEQUENCE [LARGE SCALE GENOMIC DNA]</scope>
    <source>
        <strain evidence="3 4">EAF2021</strain>
    </source>
</reference>
<dbReference type="SMART" id="SM00054">
    <property type="entry name" value="EFh"/>
    <property type="match status" value="2"/>
</dbReference>
<keyword evidence="1" id="KW-0106">Calcium</keyword>